<proteinExistence type="predicted"/>
<evidence type="ECO:0000259" key="2">
    <source>
        <dbReference type="Pfam" id="PF07589"/>
    </source>
</evidence>
<dbReference type="Proteomes" id="UP000317369">
    <property type="component" value="Chromosome"/>
</dbReference>
<feature type="domain" description="Ice-binding protein C-terminal" evidence="2">
    <location>
        <begin position="241"/>
        <end position="262"/>
    </location>
</feature>
<evidence type="ECO:0000313" key="3">
    <source>
        <dbReference type="EMBL" id="QDU32123.1"/>
    </source>
</evidence>
<dbReference type="EMBL" id="CP036425">
    <property type="protein sequence ID" value="QDU32123.1"/>
    <property type="molecule type" value="Genomic_DNA"/>
</dbReference>
<protein>
    <submittedName>
        <fullName evidence="3">PEP-CTERM motif protein</fullName>
    </submittedName>
</protein>
<dbReference type="InterPro" id="IPR013424">
    <property type="entry name" value="Ice-binding_C"/>
</dbReference>
<dbReference type="Pfam" id="PF07589">
    <property type="entry name" value="PEP-CTERM"/>
    <property type="match status" value="1"/>
</dbReference>
<sequence precursor="true">MNTLKNTLKKSLMIGGVVMATGIMGSQAFAEDHHHGHSDILLGIKDGQMIAMVEHGGVIEKLVAMGAEMPESYYATNPGFGVEADEYDDGITAPLASTDVSFDFNAFELGGTVSNLFYWDASDVNDIAFDAVNDGTMFTAARQISPFETYTATVNGGTDDVDGFVIGQTGADSGLHQHIGFYMLDEANGTDNIKDGIYAVAMSFSQEGLTASDPGVLVFAVGEHGEALHEAAVAFIEGAMVPEPASLALLGLGGLAAIGRRRQK</sequence>
<gene>
    <name evidence="3" type="ORF">KS4_01520</name>
</gene>
<dbReference type="RefSeq" id="WP_145073171.1">
    <property type="nucleotide sequence ID" value="NZ_CP036425.1"/>
</dbReference>
<dbReference type="KEGG" id="pcor:KS4_01520"/>
<keyword evidence="1" id="KW-0732">Signal</keyword>
<dbReference type="OrthoDB" id="259932at2"/>
<feature type="signal peptide" evidence="1">
    <location>
        <begin position="1"/>
        <end position="30"/>
    </location>
</feature>
<accession>A0A517YPH6</accession>
<name>A0A517YPH6_9BACT</name>
<evidence type="ECO:0000313" key="4">
    <source>
        <dbReference type="Proteomes" id="UP000317369"/>
    </source>
</evidence>
<reference evidence="3 4" key="1">
    <citation type="submission" date="2019-02" db="EMBL/GenBank/DDBJ databases">
        <title>Deep-cultivation of Planctomycetes and their phenomic and genomic characterization uncovers novel biology.</title>
        <authorList>
            <person name="Wiegand S."/>
            <person name="Jogler M."/>
            <person name="Boedeker C."/>
            <person name="Pinto D."/>
            <person name="Vollmers J."/>
            <person name="Rivas-Marin E."/>
            <person name="Kohn T."/>
            <person name="Peeters S.H."/>
            <person name="Heuer A."/>
            <person name="Rast P."/>
            <person name="Oberbeckmann S."/>
            <person name="Bunk B."/>
            <person name="Jeske O."/>
            <person name="Meyerdierks A."/>
            <person name="Storesund J.E."/>
            <person name="Kallscheuer N."/>
            <person name="Luecker S."/>
            <person name="Lage O.M."/>
            <person name="Pohl T."/>
            <person name="Merkel B.J."/>
            <person name="Hornburger P."/>
            <person name="Mueller R.-W."/>
            <person name="Bruemmer F."/>
            <person name="Labrenz M."/>
            <person name="Spormann A.M."/>
            <person name="Op den Camp H."/>
            <person name="Overmann J."/>
            <person name="Amann R."/>
            <person name="Jetten M.S.M."/>
            <person name="Mascher T."/>
            <person name="Medema M.H."/>
            <person name="Devos D.P."/>
            <person name="Kaster A.-K."/>
            <person name="Ovreas L."/>
            <person name="Rohde M."/>
            <person name="Galperin M.Y."/>
            <person name="Jogler C."/>
        </authorList>
    </citation>
    <scope>NUCLEOTIDE SEQUENCE [LARGE SCALE GENOMIC DNA]</scope>
    <source>
        <strain evidence="3 4">KS4</strain>
    </source>
</reference>
<dbReference type="AlphaFoldDB" id="A0A517YPH6"/>
<feature type="chain" id="PRO_5022035542" evidence="1">
    <location>
        <begin position="31"/>
        <end position="264"/>
    </location>
</feature>
<evidence type="ECO:0000256" key="1">
    <source>
        <dbReference type="SAM" id="SignalP"/>
    </source>
</evidence>
<keyword evidence="4" id="KW-1185">Reference proteome</keyword>
<organism evidence="3 4">
    <name type="scientific">Poriferisphaera corsica</name>
    <dbReference type="NCBI Taxonomy" id="2528020"/>
    <lineage>
        <taxon>Bacteria</taxon>
        <taxon>Pseudomonadati</taxon>
        <taxon>Planctomycetota</taxon>
        <taxon>Phycisphaerae</taxon>
        <taxon>Phycisphaerales</taxon>
        <taxon>Phycisphaeraceae</taxon>
        <taxon>Poriferisphaera</taxon>
    </lineage>
</organism>
<dbReference type="NCBIfam" id="TIGR02595">
    <property type="entry name" value="PEP_CTERM"/>
    <property type="match status" value="1"/>
</dbReference>